<dbReference type="STRING" id="947013.SAMN04488109_6873"/>
<evidence type="ECO:0000313" key="4">
    <source>
        <dbReference type="Proteomes" id="UP000184212"/>
    </source>
</evidence>
<reference evidence="3 4" key="1">
    <citation type="submission" date="2016-11" db="EMBL/GenBank/DDBJ databases">
        <authorList>
            <person name="Jaros S."/>
            <person name="Januszkiewicz K."/>
            <person name="Wedrychowicz H."/>
        </authorList>
    </citation>
    <scope>NUCLEOTIDE SEQUENCE [LARGE SCALE GENOMIC DNA]</scope>
    <source>
        <strain evidence="3 4">DSM 24574</strain>
    </source>
</reference>
<evidence type="ECO:0000259" key="2">
    <source>
        <dbReference type="PROSITE" id="PS50110"/>
    </source>
</evidence>
<keyword evidence="1" id="KW-0597">Phosphoprotein</keyword>
<keyword evidence="4" id="KW-1185">Reference proteome</keyword>
<evidence type="ECO:0000313" key="3">
    <source>
        <dbReference type="EMBL" id="SHI03248.1"/>
    </source>
</evidence>
<name>A0A1M5XUN5_9BACT</name>
<gene>
    <name evidence="3" type="ORF">SAMN04488109_6873</name>
</gene>
<feature type="domain" description="Response regulatory" evidence="2">
    <location>
        <begin position="16"/>
        <end position="137"/>
    </location>
</feature>
<sequence length="141" mass="15761">MGIATLPIPMNEAPLLCIVIEDEPLGQQVLENYILRMNSLKLVAVCESVDEAFTVLKAQEVDVVFLDMQLKASWGTDLISKLKQRSEHRYYIVITSATLAESIDTKKIFIENHVVLIDHLTKPIAFSSFEAAVNKILSSKT</sequence>
<dbReference type="GO" id="GO:0000156">
    <property type="term" value="F:phosphorelay response regulator activity"/>
    <property type="evidence" value="ECO:0007669"/>
    <property type="project" value="TreeGrafter"/>
</dbReference>
<dbReference type="SMART" id="SM00448">
    <property type="entry name" value="REC"/>
    <property type="match status" value="1"/>
</dbReference>
<dbReference type="PANTHER" id="PTHR45526">
    <property type="entry name" value="TRANSCRIPTIONAL REGULATORY PROTEIN DPIA"/>
    <property type="match status" value="1"/>
</dbReference>
<dbReference type="Pfam" id="PF00072">
    <property type="entry name" value="Response_reg"/>
    <property type="match status" value="1"/>
</dbReference>
<dbReference type="InterPro" id="IPR051271">
    <property type="entry name" value="2C-system_Tx_regulators"/>
</dbReference>
<organism evidence="3 4">
    <name type="scientific">Chryseolinea serpens</name>
    <dbReference type="NCBI Taxonomy" id="947013"/>
    <lineage>
        <taxon>Bacteria</taxon>
        <taxon>Pseudomonadati</taxon>
        <taxon>Bacteroidota</taxon>
        <taxon>Cytophagia</taxon>
        <taxon>Cytophagales</taxon>
        <taxon>Fulvivirgaceae</taxon>
        <taxon>Chryseolinea</taxon>
    </lineage>
</organism>
<protein>
    <submittedName>
        <fullName evidence="3">Response regulator receiver domain-containing protein</fullName>
    </submittedName>
</protein>
<accession>A0A1M5XUN5</accession>
<dbReference type="Gene3D" id="3.40.50.2300">
    <property type="match status" value="1"/>
</dbReference>
<dbReference type="InterPro" id="IPR011006">
    <property type="entry name" value="CheY-like_superfamily"/>
</dbReference>
<dbReference type="PROSITE" id="PS50110">
    <property type="entry name" value="RESPONSE_REGULATORY"/>
    <property type="match status" value="1"/>
</dbReference>
<proteinExistence type="predicted"/>
<dbReference type="AlphaFoldDB" id="A0A1M5XUN5"/>
<feature type="modified residue" description="4-aspartylphosphate" evidence="1">
    <location>
        <position position="67"/>
    </location>
</feature>
<dbReference type="PANTHER" id="PTHR45526:SF1">
    <property type="entry name" value="TRANSCRIPTIONAL REGULATORY PROTEIN DCUR-RELATED"/>
    <property type="match status" value="1"/>
</dbReference>
<dbReference type="SUPFAM" id="SSF52172">
    <property type="entry name" value="CheY-like"/>
    <property type="match status" value="1"/>
</dbReference>
<dbReference type="Proteomes" id="UP000184212">
    <property type="component" value="Unassembled WGS sequence"/>
</dbReference>
<evidence type="ECO:0000256" key="1">
    <source>
        <dbReference type="PROSITE-ProRule" id="PRU00169"/>
    </source>
</evidence>
<dbReference type="OrthoDB" id="1646880at2"/>
<dbReference type="EMBL" id="FQWQ01000007">
    <property type="protein sequence ID" value="SHI03248.1"/>
    <property type="molecule type" value="Genomic_DNA"/>
</dbReference>
<dbReference type="InterPro" id="IPR001789">
    <property type="entry name" value="Sig_transdc_resp-reg_receiver"/>
</dbReference>